<dbReference type="SUPFAM" id="SSF53098">
    <property type="entry name" value="Ribonuclease H-like"/>
    <property type="match status" value="1"/>
</dbReference>
<proteinExistence type="predicted"/>
<evidence type="ECO:0000259" key="1">
    <source>
        <dbReference type="Pfam" id="PF13456"/>
    </source>
</evidence>
<dbReference type="InterPro" id="IPR026960">
    <property type="entry name" value="RVT-Znf"/>
</dbReference>
<dbReference type="Gene3D" id="3.30.420.10">
    <property type="entry name" value="Ribonuclease H-like superfamily/Ribonuclease H"/>
    <property type="match status" value="1"/>
</dbReference>
<keyword evidence="4" id="KW-1185">Reference proteome</keyword>
<dbReference type="PANTHER" id="PTHR47723:SF23">
    <property type="entry name" value="REVERSE TRANSCRIPTASE-LIKE PROTEIN"/>
    <property type="match status" value="1"/>
</dbReference>
<feature type="domain" description="Reverse transcriptase zinc-binding" evidence="2">
    <location>
        <begin position="1"/>
        <end position="46"/>
    </location>
</feature>
<dbReference type="InterPro" id="IPR053151">
    <property type="entry name" value="RNase_H-like"/>
</dbReference>
<evidence type="ECO:0000313" key="4">
    <source>
        <dbReference type="Proteomes" id="UP001281410"/>
    </source>
</evidence>
<dbReference type="Pfam" id="PF13456">
    <property type="entry name" value="RVT_3"/>
    <property type="match status" value="1"/>
</dbReference>
<protein>
    <submittedName>
        <fullName evidence="3">Uncharacterized protein</fullName>
    </submittedName>
</protein>
<evidence type="ECO:0000313" key="3">
    <source>
        <dbReference type="EMBL" id="KAK3224810.1"/>
    </source>
</evidence>
<dbReference type="EMBL" id="JANJYJ010000002">
    <property type="protein sequence ID" value="KAK3224810.1"/>
    <property type="molecule type" value="Genomic_DNA"/>
</dbReference>
<name>A0AAE0AVW1_9ROSI</name>
<reference evidence="3" key="1">
    <citation type="journal article" date="2023" name="Plant J.">
        <title>Genome sequences and population genomics provide insights into the demographic history, inbreeding, and mutation load of two 'living fossil' tree species of Dipteronia.</title>
        <authorList>
            <person name="Feng Y."/>
            <person name="Comes H.P."/>
            <person name="Chen J."/>
            <person name="Zhu S."/>
            <person name="Lu R."/>
            <person name="Zhang X."/>
            <person name="Li P."/>
            <person name="Qiu J."/>
            <person name="Olsen K.M."/>
            <person name="Qiu Y."/>
        </authorList>
    </citation>
    <scope>NUCLEOTIDE SEQUENCE</scope>
    <source>
        <strain evidence="3">NBL</strain>
    </source>
</reference>
<dbReference type="InterPro" id="IPR012337">
    <property type="entry name" value="RNaseH-like_sf"/>
</dbReference>
<sequence>MWRILLGRLPTEDSLVKAGMSLASSCRFCYASTETLAHLFLHCPYSHILYDYFSSLFRVHLNFQLSPLEFFISAISWKASPQVRPRPRPSRAPRIIEVYWHLPPPGWIKVNTDGASLGSPGSSSCGGVFCNHRGFVNCCFASLVGIMHAFEVELSAVIKAIEYAFDFGWHNLWIGCYSSYMVSILSCSSLNVPWRFLSS</sequence>
<dbReference type="InterPro" id="IPR002156">
    <property type="entry name" value="RNaseH_domain"/>
</dbReference>
<accession>A0AAE0AVW1</accession>
<dbReference type="Proteomes" id="UP001281410">
    <property type="component" value="Unassembled WGS sequence"/>
</dbReference>
<organism evidence="3 4">
    <name type="scientific">Dipteronia sinensis</name>
    <dbReference type="NCBI Taxonomy" id="43782"/>
    <lineage>
        <taxon>Eukaryota</taxon>
        <taxon>Viridiplantae</taxon>
        <taxon>Streptophyta</taxon>
        <taxon>Embryophyta</taxon>
        <taxon>Tracheophyta</taxon>
        <taxon>Spermatophyta</taxon>
        <taxon>Magnoliopsida</taxon>
        <taxon>eudicotyledons</taxon>
        <taxon>Gunneridae</taxon>
        <taxon>Pentapetalae</taxon>
        <taxon>rosids</taxon>
        <taxon>malvids</taxon>
        <taxon>Sapindales</taxon>
        <taxon>Sapindaceae</taxon>
        <taxon>Hippocastanoideae</taxon>
        <taxon>Acereae</taxon>
        <taxon>Dipteronia</taxon>
    </lineage>
</organism>
<dbReference type="AlphaFoldDB" id="A0AAE0AVW1"/>
<dbReference type="Pfam" id="PF13966">
    <property type="entry name" value="zf-RVT"/>
    <property type="match status" value="1"/>
</dbReference>
<dbReference type="GO" id="GO:0004523">
    <property type="term" value="F:RNA-DNA hybrid ribonuclease activity"/>
    <property type="evidence" value="ECO:0007669"/>
    <property type="project" value="InterPro"/>
</dbReference>
<gene>
    <name evidence="3" type="ORF">Dsin_004672</name>
</gene>
<dbReference type="InterPro" id="IPR036397">
    <property type="entry name" value="RNaseH_sf"/>
</dbReference>
<dbReference type="PANTHER" id="PTHR47723">
    <property type="entry name" value="OS05G0353850 PROTEIN"/>
    <property type="match status" value="1"/>
</dbReference>
<evidence type="ECO:0000259" key="2">
    <source>
        <dbReference type="Pfam" id="PF13966"/>
    </source>
</evidence>
<dbReference type="GO" id="GO:0003676">
    <property type="term" value="F:nucleic acid binding"/>
    <property type="evidence" value="ECO:0007669"/>
    <property type="project" value="InterPro"/>
</dbReference>
<feature type="domain" description="RNase H type-1" evidence="1">
    <location>
        <begin position="111"/>
        <end position="188"/>
    </location>
</feature>
<comment type="caution">
    <text evidence="3">The sequence shown here is derived from an EMBL/GenBank/DDBJ whole genome shotgun (WGS) entry which is preliminary data.</text>
</comment>